<sequence>MAAHFVERLLVLVRDPSCHGAVLEKGMLNGIGSEIKNDKSLPRYRECALEALRLLAKHPKCSSKVDECTGLRSALERLSRDASSPRLQEKAAAVLDTLSESAPRPASSAAALAGGAAAKGKSKAAEPQRRSMFAAAAEAAKPKMRTVTVDMTGLLPPPGSPGTKQVVDAYTHALLLVPAVTSVSIDPTTFRAVVFVRCACADDVRPALLAAVNGVREVQAQQQRDSFGSSGAPSSPSVPSSSALMYLEEEEEDDFFGDGAVAERRGQETVEERLARQRREQAGKTAVADEGVFGGIAKGVASWMGMGW</sequence>
<evidence type="ECO:0000313" key="6">
    <source>
        <dbReference type="Proteomes" id="UP000322899"/>
    </source>
</evidence>
<feature type="compositionally biased region" description="Low complexity" evidence="1">
    <location>
        <begin position="226"/>
        <end position="242"/>
    </location>
</feature>
<evidence type="ECO:0000313" key="5">
    <source>
        <dbReference type="EMBL" id="KAA0174552.1"/>
    </source>
</evidence>
<keyword evidence="7" id="KW-1185">Reference proteome</keyword>
<evidence type="ECO:0000313" key="4">
    <source>
        <dbReference type="EMBL" id="KAA0171376.1"/>
    </source>
</evidence>
<reference evidence="6 7" key="1">
    <citation type="submission" date="2019-07" db="EMBL/GenBank/DDBJ databases">
        <title>Genomes of Cafeteria roenbergensis.</title>
        <authorList>
            <person name="Fischer M.G."/>
            <person name="Hackl T."/>
            <person name="Roman M."/>
        </authorList>
    </citation>
    <scope>NUCLEOTIDE SEQUENCE [LARGE SCALE GENOMIC DNA]</scope>
    <source>
        <strain evidence="2 7">BVI</strain>
        <strain evidence="3 9">Cflag</strain>
        <strain evidence="5 6">E4-10P</strain>
        <strain evidence="4 8">RCC970-E3</strain>
    </source>
</reference>
<proteinExistence type="predicted"/>
<dbReference type="EMBL" id="VLTL01000007">
    <property type="protein sequence ID" value="KAA0171376.1"/>
    <property type="molecule type" value="Genomic_DNA"/>
</dbReference>
<organism evidence="5 6">
    <name type="scientific">Cafeteria roenbergensis</name>
    <name type="common">Marine flagellate</name>
    <dbReference type="NCBI Taxonomy" id="33653"/>
    <lineage>
        <taxon>Eukaryota</taxon>
        <taxon>Sar</taxon>
        <taxon>Stramenopiles</taxon>
        <taxon>Bigyra</taxon>
        <taxon>Opalozoa</taxon>
        <taxon>Bicosoecida</taxon>
        <taxon>Cafeteriaceae</taxon>
        <taxon>Cafeteria</taxon>
    </lineage>
</organism>
<dbReference type="EMBL" id="VLTN01000006">
    <property type="protein sequence ID" value="KAA0155658.1"/>
    <property type="molecule type" value="Genomic_DNA"/>
</dbReference>
<evidence type="ECO:0000313" key="2">
    <source>
        <dbReference type="EMBL" id="KAA0155658.1"/>
    </source>
</evidence>
<dbReference type="Proteomes" id="UP000324907">
    <property type="component" value="Unassembled WGS sequence"/>
</dbReference>
<dbReference type="AlphaFoldDB" id="A0A5A8EAE0"/>
<dbReference type="Proteomes" id="UP000325113">
    <property type="component" value="Unassembled WGS sequence"/>
</dbReference>
<dbReference type="Gene3D" id="1.25.10.10">
    <property type="entry name" value="Leucine-rich Repeat Variant"/>
    <property type="match status" value="1"/>
</dbReference>
<dbReference type="InterPro" id="IPR016024">
    <property type="entry name" value="ARM-type_fold"/>
</dbReference>
<name>A0A5A8EAE0_CAFRO</name>
<evidence type="ECO:0000313" key="8">
    <source>
        <dbReference type="Proteomes" id="UP000324907"/>
    </source>
</evidence>
<protein>
    <recommendedName>
        <fullName evidence="10">Armadillo repeat-containing protein 1</fullName>
    </recommendedName>
</protein>
<dbReference type="SUPFAM" id="SSF48371">
    <property type="entry name" value="ARM repeat"/>
    <property type="match status" value="1"/>
</dbReference>
<feature type="region of interest" description="Disordered" evidence="1">
    <location>
        <begin position="222"/>
        <end position="242"/>
    </location>
</feature>
<evidence type="ECO:0000313" key="7">
    <source>
        <dbReference type="Proteomes" id="UP000323011"/>
    </source>
</evidence>
<evidence type="ECO:0000313" key="3">
    <source>
        <dbReference type="EMBL" id="KAA0163798.1"/>
    </source>
</evidence>
<dbReference type="EMBL" id="VLTM01000020">
    <property type="protein sequence ID" value="KAA0163798.1"/>
    <property type="molecule type" value="Genomic_DNA"/>
</dbReference>
<feature type="region of interest" description="Disordered" evidence="1">
    <location>
        <begin position="264"/>
        <end position="283"/>
    </location>
</feature>
<feature type="compositionally biased region" description="Basic and acidic residues" evidence="1">
    <location>
        <begin position="264"/>
        <end position="282"/>
    </location>
</feature>
<dbReference type="InterPro" id="IPR011989">
    <property type="entry name" value="ARM-like"/>
</dbReference>
<comment type="caution">
    <text evidence="5">The sequence shown here is derived from an EMBL/GenBank/DDBJ whole genome shotgun (WGS) entry which is preliminary data.</text>
</comment>
<gene>
    <name evidence="5" type="ORF">FNF27_03926</name>
    <name evidence="4" type="ORF">FNF28_00867</name>
    <name evidence="2" type="ORF">FNF29_01573</name>
    <name evidence="3" type="ORF">FNF31_02652</name>
</gene>
<accession>A0A5A8EAE0</accession>
<dbReference type="Proteomes" id="UP000322899">
    <property type="component" value="Unassembled WGS sequence"/>
</dbReference>
<dbReference type="Proteomes" id="UP000323011">
    <property type="component" value="Unassembled WGS sequence"/>
</dbReference>
<evidence type="ECO:0000313" key="9">
    <source>
        <dbReference type="Proteomes" id="UP000325113"/>
    </source>
</evidence>
<evidence type="ECO:0008006" key="10">
    <source>
        <dbReference type="Google" id="ProtNLM"/>
    </source>
</evidence>
<evidence type="ECO:0000256" key="1">
    <source>
        <dbReference type="SAM" id="MobiDB-lite"/>
    </source>
</evidence>
<dbReference type="EMBL" id="VLTO01000021">
    <property type="protein sequence ID" value="KAA0174552.1"/>
    <property type="molecule type" value="Genomic_DNA"/>
</dbReference>